<dbReference type="EMBL" id="HACA01016761">
    <property type="protein sequence ID" value="CDW34122.1"/>
    <property type="molecule type" value="Transcribed_RNA"/>
</dbReference>
<evidence type="ECO:0000313" key="2">
    <source>
        <dbReference type="EMBL" id="CDW34122.1"/>
    </source>
</evidence>
<organism evidence="2">
    <name type="scientific">Lepeophtheirus salmonis</name>
    <name type="common">Salmon louse</name>
    <name type="synonym">Caligus salmonis</name>
    <dbReference type="NCBI Taxonomy" id="72036"/>
    <lineage>
        <taxon>Eukaryota</taxon>
        <taxon>Metazoa</taxon>
        <taxon>Ecdysozoa</taxon>
        <taxon>Arthropoda</taxon>
        <taxon>Crustacea</taxon>
        <taxon>Multicrustacea</taxon>
        <taxon>Hexanauplia</taxon>
        <taxon>Copepoda</taxon>
        <taxon>Siphonostomatoida</taxon>
        <taxon>Caligidae</taxon>
        <taxon>Lepeophtheirus</taxon>
    </lineage>
</organism>
<evidence type="ECO:0000256" key="1">
    <source>
        <dbReference type="SAM" id="MobiDB-lite"/>
    </source>
</evidence>
<accession>A0A0K2U855</accession>
<reference evidence="2" key="1">
    <citation type="submission" date="2014-05" db="EMBL/GenBank/DDBJ databases">
        <authorList>
            <person name="Chronopoulou M."/>
        </authorList>
    </citation>
    <scope>NUCLEOTIDE SEQUENCE</scope>
    <source>
        <tissue evidence="2">Whole organism</tissue>
    </source>
</reference>
<sequence length="36" mass="3820">MSSVDSSVEKRIPESTPTGGLDEDDKDRAGGLMLII</sequence>
<name>A0A0K2U855_LEPSM</name>
<feature type="region of interest" description="Disordered" evidence="1">
    <location>
        <begin position="1"/>
        <end position="36"/>
    </location>
</feature>
<protein>
    <submittedName>
        <fullName evidence="2">Uncharacterized protein</fullName>
    </submittedName>
</protein>
<proteinExistence type="predicted"/>
<dbReference type="AlphaFoldDB" id="A0A0K2U855"/>